<dbReference type="AlphaFoldDB" id="A0A0V0GR15"/>
<reference evidence="1" key="1">
    <citation type="submission" date="2015-12" db="EMBL/GenBank/DDBJ databases">
        <title>Gene expression during late stages of embryo sac development: a critical building block for successful pollen-pistil interactions.</title>
        <authorList>
            <person name="Liu Y."/>
            <person name="Joly V."/>
            <person name="Sabar M."/>
            <person name="Matton D.P."/>
        </authorList>
    </citation>
    <scope>NUCLEOTIDE SEQUENCE</scope>
</reference>
<organism evidence="1">
    <name type="scientific">Solanum chacoense</name>
    <name type="common">Chaco potato</name>
    <dbReference type="NCBI Taxonomy" id="4108"/>
    <lineage>
        <taxon>Eukaryota</taxon>
        <taxon>Viridiplantae</taxon>
        <taxon>Streptophyta</taxon>
        <taxon>Embryophyta</taxon>
        <taxon>Tracheophyta</taxon>
        <taxon>Spermatophyta</taxon>
        <taxon>Magnoliopsida</taxon>
        <taxon>eudicotyledons</taxon>
        <taxon>Gunneridae</taxon>
        <taxon>Pentapetalae</taxon>
        <taxon>asterids</taxon>
        <taxon>lamiids</taxon>
        <taxon>Solanales</taxon>
        <taxon>Solanaceae</taxon>
        <taxon>Solanoideae</taxon>
        <taxon>Solaneae</taxon>
        <taxon>Solanum</taxon>
    </lineage>
</organism>
<name>A0A0V0GR15_SOLCH</name>
<protein>
    <submittedName>
        <fullName evidence="1">Putative ovule protein</fullName>
    </submittedName>
</protein>
<sequence>MITNGHLTYNNIIFGCRLLMQQLGEPVLRNVCREQKRVADKLARSAFFKPRFLAVLPVYDALGTTSDRDISVCKIHNYGQLLAPLSSNGASPN</sequence>
<proteinExistence type="predicted"/>
<accession>A0A0V0GR15</accession>
<evidence type="ECO:0000313" key="1">
    <source>
        <dbReference type="EMBL" id="JAP10671.1"/>
    </source>
</evidence>
<dbReference type="EMBL" id="GEDG01032708">
    <property type="protein sequence ID" value="JAP10671.1"/>
    <property type="molecule type" value="Transcribed_RNA"/>
</dbReference>